<dbReference type="InterPro" id="IPR055140">
    <property type="entry name" value="Thiolase_C_2"/>
</dbReference>
<dbReference type="Gene3D" id="3.40.47.10">
    <property type="match status" value="1"/>
</dbReference>
<dbReference type="Pfam" id="PF22691">
    <property type="entry name" value="Thiolase_C_1"/>
    <property type="match status" value="1"/>
</dbReference>
<accession>A0A7Y9IT43</accession>
<dbReference type="GO" id="GO:0003988">
    <property type="term" value="F:acetyl-CoA C-acyltransferase activity"/>
    <property type="evidence" value="ECO:0007669"/>
    <property type="project" value="UniProtKB-ARBA"/>
</dbReference>
<dbReference type="PANTHER" id="PTHR42870">
    <property type="entry name" value="ACETYL-COA C-ACETYLTRANSFERASE"/>
    <property type="match status" value="1"/>
</dbReference>
<dbReference type="InterPro" id="IPR002155">
    <property type="entry name" value="Thiolase"/>
</dbReference>
<keyword evidence="3" id="KW-1185">Reference proteome</keyword>
<dbReference type="CDD" id="cd00829">
    <property type="entry name" value="SCP-x_thiolase"/>
    <property type="match status" value="1"/>
</dbReference>
<dbReference type="Proteomes" id="UP000542125">
    <property type="component" value="Unassembled WGS sequence"/>
</dbReference>
<dbReference type="EMBL" id="JACBYR010000001">
    <property type="protein sequence ID" value="NYE82360.1"/>
    <property type="molecule type" value="Genomic_DNA"/>
</dbReference>
<evidence type="ECO:0000313" key="2">
    <source>
        <dbReference type="EMBL" id="NYE82360.1"/>
    </source>
</evidence>
<dbReference type="PIRSF" id="PIRSF000429">
    <property type="entry name" value="Ac-CoA_Ac_transf"/>
    <property type="match status" value="1"/>
</dbReference>
<keyword evidence="2" id="KW-0808">Transferase</keyword>
<proteinExistence type="predicted"/>
<name>A0A7Y9IT43_9BURK</name>
<dbReference type="InterPro" id="IPR016039">
    <property type="entry name" value="Thiolase-like"/>
</dbReference>
<feature type="domain" description="Thiolase C-terminal" evidence="1">
    <location>
        <begin position="240"/>
        <end position="380"/>
    </location>
</feature>
<dbReference type="RefSeq" id="WP_257022154.1">
    <property type="nucleotide sequence ID" value="NZ_JACBYR010000001.1"/>
</dbReference>
<dbReference type="AlphaFoldDB" id="A0A7Y9IT43"/>
<protein>
    <submittedName>
        <fullName evidence="2">Acetyl-CoA acetyltransferase</fullName>
    </submittedName>
</protein>
<reference evidence="2 3" key="1">
    <citation type="submission" date="2020-07" db="EMBL/GenBank/DDBJ databases">
        <title>Genomic Encyclopedia of Type Strains, Phase IV (KMG-V): Genome sequencing to study the core and pangenomes of soil and plant-associated prokaryotes.</title>
        <authorList>
            <person name="Whitman W."/>
        </authorList>
    </citation>
    <scope>NUCLEOTIDE SEQUENCE [LARGE SCALE GENOMIC DNA]</scope>
    <source>
        <strain evidence="2 3">SAS40</strain>
    </source>
</reference>
<sequence>MHASSAMREKYVIAGIGHTAFGKLPGRSTLSLNTEACRGALADAGIGKDAIDAVFVKVPTSAREFMYGQKLAEALGLRPRLGGAWDQGGAANVALIAHAIGAIETGQCDAALICYADTPRSGNRQVYARPRGDDAVYGWFSTAAGYAMILRRHMIEYGTRPEDLAAIAMASRRHGAANPNAQLRIPLSLDQYLASPQQLEPLRRDDCCLVSDGGAAIVVMRADQARSLGVPHPVPILGIGQGQTSGELATRSTLTTTEAVAASSRAFAMAGLAPKDIDVVQIYDCFTIAALMTLEDYGFCPKGQFGAWAAGGRLEIDGDLPMNTSGGLLSETGMPGLQLIIEGVRQMRGSANLQVADARNCLISNQGGTMHTHGTLILGNMHG</sequence>
<comment type="caution">
    <text evidence="2">The sequence shown here is derived from an EMBL/GenBank/DDBJ whole genome shotgun (WGS) entry which is preliminary data.</text>
</comment>
<dbReference type="PANTHER" id="PTHR42870:SF1">
    <property type="entry name" value="NON-SPECIFIC LIPID-TRANSFER PROTEIN-LIKE 2"/>
    <property type="match status" value="1"/>
</dbReference>
<organism evidence="2 3">
    <name type="scientific">Pigmentiphaga litoralis</name>
    <dbReference type="NCBI Taxonomy" id="516702"/>
    <lineage>
        <taxon>Bacteria</taxon>
        <taxon>Pseudomonadati</taxon>
        <taxon>Pseudomonadota</taxon>
        <taxon>Betaproteobacteria</taxon>
        <taxon>Burkholderiales</taxon>
        <taxon>Alcaligenaceae</taxon>
        <taxon>Pigmentiphaga</taxon>
    </lineage>
</organism>
<gene>
    <name evidence="2" type="ORF">FHW18_001631</name>
</gene>
<dbReference type="SUPFAM" id="SSF53901">
    <property type="entry name" value="Thiolase-like"/>
    <property type="match status" value="2"/>
</dbReference>
<evidence type="ECO:0000313" key="3">
    <source>
        <dbReference type="Proteomes" id="UP000542125"/>
    </source>
</evidence>
<evidence type="ECO:0000259" key="1">
    <source>
        <dbReference type="Pfam" id="PF22691"/>
    </source>
</evidence>